<dbReference type="SUPFAM" id="SSF54001">
    <property type="entry name" value="Cysteine proteinases"/>
    <property type="match status" value="1"/>
</dbReference>
<dbReference type="Gene3D" id="3.90.70.10">
    <property type="entry name" value="Cysteine proteinases"/>
    <property type="match status" value="1"/>
</dbReference>
<protein>
    <recommendedName>
        <fullName evidence="4">Dipeptidyl peptidase 1</fullName>
    </recommendedName>
    <alternativeName>
        <fullName evidence="9">Cathepsin C</fullName>
    </alternativeName>
    <alternativeName>
        <fullName evidence="8">Cathepsin J</fullName>
    </alternativeName>
    <alternativeName>
        <fullName evidence="11">Dipeptidyl peptidase I</fullName>
    </alternativeName>
    <alternativeName>
        <fullName evidence="10">Dipeptidyl transferase</fullName>
    </alternativeName>
</protein>
<dbReference type="OrthoDB" id="3789175at2759"/>
<dbReference type="Pfam" id="PF00112">
    <property type="entry name" value="Peptidase_C1"/>
    <property type="match status" value="1"/>
</dbReference>
<dbReference type="InterPro" id="IPR038765">
    <property type="entry name" value="Papain-like_cys_pep_sf"/>
</dbReference>
<dbReference type="Pfam" id="PF08773">
    <property type="entry name" value="CathepsinC_exc"/>
    <property type="match status" value="1"/>
</dbReference>
<evidence type="ECO:0000256" key="1">
    <source>
        <dbReference type="ARBA" id="ARBA00001923"/>
    </source>
</evidence>
<keyword evidence="5" id="KW-0645">Protease</keyword>
<dbReference type="Proteomes" id="UP001152795">
    <property type="component" value="Unassembled WGS sequence"/>
</dbReference>
<dbReference type="InterPro" id="IPR000668">
    <property type="entry name" value="Peptidase_C1A_C"/>
</dbReference>
<comment type="cofactor">
    <cofactor evidence="1">
        <name>chloride</name>
        <dbReference type="ChEBI" id="CHEBI:17996"/>
    </cofactor>
</comment>
<keyword evidence="14" id="KW-1185">Reference proteome</keyword>
<comment type="caution">
    <text evidence="13">The sequence shown here is derived from an EMBL/GenBank/DDBJ whole genome shotgun (WGS) entry which is preliminary data.</text>
</comment>
<comment type="function">
    <text evidence="12">Thiol protease. Has dipeptidylpeptidase activity. Active against a broad range of dipeptide substrates composed of both polar and hydrophobic amino acids. Proline cannot occupy the P1 position and arginine cannot occupy the P2 position of the substrate. Can act as both an exopeptidase and endopeptidase. Activates serine proteases such as elastase, cathepsin G and granzymes A and B.</text>
</comment>
<evidence type="ECO:0000256" key="12">
    <source>
        <dbReference type="ARBA" id="ARBA00045556"/>
    </source>
</evidence>
<evidence type="ECO:0000256" key="7">
    <source>
        <dbReference type="ARBA" id="ARBA00022807"/>
    </source>
</evidence>
<evidence type="ECO:0000256" key="6">
    <source>
        <dbReference type="ARBA" id="ARBA00022801"/>
    </source>
</evidence>
<keyword evidence="7" id="KW-0788">Thiol protease</keyword>
<dbReference type="PROSITE" id="PS00139">
    <property type="entry name" value="THIOL_PROTEASE_CYS"/>
    <property type="match status" value="1"/>
</dbReference>
<dbReference type="Gene3D" id="2.40.128.80">
    <property type="entry name" value="Cathepsin C, exclusion domain"/>
    <property type="match status" value="1"/>
</dbReference>
<evidence type="ECO:0000313" key="13">
    <source>
        <dbReference type="EMBL" id="CAB4021625.1"/>
    </source>
</evidence>
<evidence type="ECO:0000256" key="3">
    <source>
        <dbReference type="ARBA" id="ARBA00011610"/>
    </source>
</evidence>
<dbReference type="FunFam" id="2.40.128.80:FF:000003">
    <property type="entry name" value="Cathepsin C"/>
    <property type="match status" value="1"/>
</dbReference>
<proteinExistence type="inferred from homology"/>
<comment type="subunit">
    <text evidence="3">Tetramer of heterotrimers consisting of exclusion domain, heavy- and light chains.</text>
</comment>
<sequence length="355" mass="39920">MFFKVVVLYIVAIFAGIYADTPANCTFEDVQGTWTFYIGENGHDNTIKCDASFKIVAQIRVHLLFPDVALDDNYNRGFWTLIYNQGFEVVLNGTKYFAFSKYVGSGSGAVSYCDQTLPGWSHDAQDVSQNWACYYGKKAQSIAPKFSNAPLLASALYDRPYRPNKDFLAAITEKQNYWFPTIYKEYEKLTLREMMSRAGGPKTFNPPPPRPIKKKDLQASQGLPASFDWRNVDGINYVSPVRNQAQCGSCYAFSTMGMFEARSRIQSNRSTSYVLSTQDIVSCSEYSQGCEGDLQKSKCTLQDQEKCNANGDKLEIIDIIIVKKALSYVDEVYKVINEHVGLSGLSGKGHRSERK</sequence>
<dbReference type="SMART" id="SM00645">
    <property type="entry name" value="Pept_C1"/>
    <property type="match status" value="1"/>
</dbReference>
<evidence type="ECO:0000256" key="10">
    <source>
        <dbReference type="ARBA" id="ARBA00030778"/>
    </source>
</evidence>
<dbReference type="GO" id="GO:0008234">
    <property type="term" value="F:cysteine-type peptidase activity"/>
    <property type="evidence" value="ECO:0007669"/>
    <property type="project" value="UniProtKB-KW"/>
</dbReference>
<dbReference type="InterPro" id="IPR014882">
    <property type="entry name" value="CathepsinC_exc"/>
</dbReference>
<reference evidence="13" key="1">
    <citation type="submission" date="2020-04" db="EMBL/GenBank/DDBJ databases">
        <authorList>
            <person name="Alioto T."/>
            <person name="Alioto T."/>
            <person name="Gomez Garrido J."/>
        </authorList>
    </citation>
    <scope>NUCLEOTIDE SEQUENCE</scope>
    <source>
        <strain evidence="13">A484AB</strain>
    </source>
</reference>
<dbReference type="GO" id="GO:0006508">
    <property type="term" value="P:proteolysis"/>
    <property type="evidence" value="ECO:0007669"/>
    <property type="project" value="UniProtKB-KW"/>
</dbReference>
<organism evidence="13 14">
    <name type="scientific">Paramuricea clavata</name>
    <name type="common">Red gorgonian</name>
    <name type="synonym">Violescent sea-whip</name>
    <dbReference type="NCBI Taxonomy" id="317549"/>
    <lineage>
        <taxon>Eukaryota</taxon>
        <taxon>Metazoa</taxon>
        <taxon>Cnidaria</taxon>
        <taxon>Anthozoa</taxon>
        <taxon>Octocorallia</taxon>
        <taxon>Malacalcyonacea</taxon>
        <taxon>Plexauridae</taxon>
        <taxon>Paramuricea</taxon>
    </lineage>
</organism>
<comment type="similarity">
    <text evidence="2">Belongs to the peptidase C1 family.</text>
</comment>
<dbReference type="InterPro" id="IPR000169">
    <property type="entry name" value="Pept_cys_AS"/>
</dbReference>
<dbReference type="SUPFAM" id="SSF75001">
    <property type="entry name" value="Dipeptidyl peptidase I (cathepsin C), exclusion domain"/>
    <property type="match status" value="1"/>
</dbReference>
<name>A0A6S7IQV1_PARCT</name>
<dbReference type="PANTHER" id="PTHR12411">
    <property type="entry name" value="CYSTEINE PROTEASE FAMILY C1-RELATED"/>
    <property type="match status" value="1"/>
</dbReference>
<evidence type="ECO:0000256" key="11">
    <source>
        <dbReference type="ARBA" id="ARBA00032961"/>
    </source>
</evidence>
<evidence type="ECO:0000256" key="9">
    <source>
        <dbReference type="ARBA" id="ARBA00029779"/>
    </source>
</evidence>
<dbReference type="InterPro" id="IPR013128">
    <property type="entry name" value="Peptidase_C1A"/>
</dbReference>
<dbReference type="InterPro" id="IPR036496">
    <property type="entry name" value="CathepsinC_exc_dom_sf"/>
</dbReference>
<accession>A0A6S7IQV1</accession>
<evidence type="ECO:0000313" key="14">
    <source>
        <dbReference type="Proteomes" id="UP001152795"/>
    </source>
</evidence>
<evidence type="ECO:0000256" key="4">
    <source>
        <dbReference type="ARBA" id="ARBA00014709"/>
    </source>
</evidence>
<gene>
    <name evidence="13" type="ORF">PACLA_8A041220</name>
</gene>
<evidence type="ECO:0000256" key="2">
    <source>
        <dbReference type="ARBA" id="ARBA00008455"/>
    </source>
</evidence>
<evidence type="ECO:0000256" key="5">
    <source>
        <dbReference type="ARBA" id="ARBA00022670"/>
    </source>
</evidence>
<dbReference type="AlphaFoldDB" id="A0A6S7IQV1"/>
<dbReference type="EMBL" id="CACRXK020011532">
    <property type="protein sequence ID" value="CAB4021625.1"/>
    <property type="molecule type" value="Genomic_DNA"/>
</dbReference>
<keyword evidence="6" id="KW-0378">Hydrolase</keyword>
<evidence type="ECO:0000256" key="8">
    <source>
        <dbReference type="ARBA" id="ARBA00029762"/>
    </source>
</evidence>